<organism evidence="1 2">
    <name type="scientific">Mucilaginibacter gossypiicola</name>
    <dbReference type="NCBI Taxonomy" id="551995"/>
    <lineage>
        <taxon>Bacteria</taxon>
        <taxon>Pseudomonadati</taxon>
        <taxon>Bacteroidota</taxon>
        <taxon>Sphingobacteriia</taxon>
        <taxon>Sphingobacteriales</taxon>
        <taxon>Sphingobacteriaceae</taxon>
        <taxon>Mucilaginibacter</taxon>
    </lineage>
</organism>
<dbReference type="SUPFAM" id="SSF47789">
    <property type="entry name" value="C-terminal domain of RNA polymerase alpha subunit"/>
    <property type="match status" value="1"/>
</dbReference>
<dbReference type="AlphaFoldDB" id="A0A1H8MQ26"/>
<gene>
    <name evidence="1" type="ORF">SAMN05192574_10629</name>
</gene>
<protein>
    <recommendedName>
        <fullName evidence="3">RNA polymerase, alpha chain C terminal domain</fullName>
    </recommendedName>
</protein>
<dbReference type="Proteomes" id="UP000198942">
    <property type="component" value="Unassembled WGS sequence"/>
</dbReference>
<accession>A0A1H8MQ26</accession>
<keyword evidence="2" id="KW-1185">Reference proteome</keyword>
<reference evidence="2" key="1">
    <citation type="submission" date="2016-10" db="EMBL/GenBank/DDBJ databases">
        <authorList>
            <person name="Varghese N."/>
            <person name="Submissions S."/>
        </authorList>
    </citation>
    <scope>NUCLEOTIDE SEQUENCE [LARGE SCALE GENOMIC DNA]</scope>
    <source>
        <strain evidence="2">Gh-48</strain>
    </source>
</reference>
<evidence type="ECO:0000313" key="2">
    <source>
        <dbReference type="Proteomes" id="UP000198942"/>
    </source>
</evidence>
<dbReference type="RefSeq" id="WP_091212729.1">
    <property type="nucleotide sequence ID" value="NZ_FOCL01000006.1"/>
</dbReference>
<name>A0A1H8MQ26_9SPHI</name>
<sequence>MKTEEPASPFGKLGNPARRALANAGITSLLELSKLTEREFLHLHGVGKSSVPIVKEKMKEEGLGFKE</sequence>
<dbReference type="EMBL" id="FOCL01000006">
    <property type="protein sequence ID" value="SEO19522.1"/>
    <property type="molecule type" value="Genomic_DNA"/>
</dbReference>
<evidence type="ECO:0000313" key="1">
    <source>
        <dbReference type="EMBL" id="SEO19522.1"/>
    </source>
</evidence>
<dbReference type="OrthoDB" id="7950977at2"/>
<evidence type="ECO:0008006" key="3">
    <source>
        <dbReference type="Google" id="ProtNLM"/>
    </source>
</evidence>
<proteinExistence type="predicted"/>
<dbReference type="Gene3D" id="1.10.150.20">
    <property type="entry name" value="5' to 3' exonuclease, C-terminal subdomain"/>
    <property type="match status" value="1"/>
</dbReference>